<dbReference type="InterPro" id="IPR001613">
    <property type="entry name" value="Flavin_amine_oxidase"/>
</dbReference>
<dbReference type="InterPro" id="IPR036188">
    <property type="entry name" value="FAD/NAD-bd_sf"/>
</dbReference>
<dbReference type="SUPFAM" id="SSF51905">
    <property type="entry name" value="FAD/NAD(P)-binding domain"/>
    <property type="match status" value="1"/>
</dbReference>
<feature type="binding site" evidence="3">
    <location>
        <position position="237"/>
    </location>
    <ligand>
        <name>FAD</name>
        <dbReference type="ChEBI" id="CHEBI:57692"/>
    </ligand>
</feature>
<proteinExistence type="predicted"/>
<dbReference type="InterPro" id="IPR050281">
    <property type="entry name" value="Flavin_monoamine_oxidase"/>
</dbReference>
<dbReference type="Gene3D" id="3.50.50.60">
    <property type="entry name" value="FAD/NAD(P)-binding domain"/>
    <property type="match status" value="1"/>
</dbReference>
<dbReference type="Gene3D" id="1.10.405.10">
    <property type="entry name" value="Guanine Nucleotide Dissociation Inhibitor, domain 1"/>
    <property type="match status" value="1"/>
</dbReference>
<feature type="domain" description="Amine oxidase" evidence="4">
    <location>
        <begin position="10"/>
        <end position="441"/>
    </location>
</feature>
<sequence>MRVVVVGAGMAGLTATRALRDAGVHVELIEGGTRVGGRARSLTSPFVGGRVVETGAEWVDTDHHRMRALLSRHGIDLAGGGQQWRAIRRYLFHGGRLLGGDDLTDVFDDGAARRVDHELAELDEVFERIGAGIGDPARPDLHPDAARHDARSVADVVHELDLGPLASLFAQRNAQGEFAEEPARLSALFVAQQRAQMAAEGVEGTVRAHRVVGGISGVARAMAAELGEHTISFGETVQSIGWRHDGVEVRTDRRVVRADHLVAACSLVAVRRWGFDPVLPEAFGRAVAELGYGTVTKTAVQFAEHAWPRGYATTELASQRIYETTEDQGDGPPVLMAYTGGDGGRRWAALDESARIATAVADVHTMYGIDAEPLAGVSRAWSNEARFGGAYAAYEPGQVTAHWQVLREPCGPLHLAGEHVATWTGYLEGAVESGERVAGRLVA</sequence>
<evidence type="ECO:0000256" key="1">
    <source>
        <dbReference type="ARBA" id="ARBA00001974"/>
    </source>
</evidence>
<dbReference type="EMBL" id="JX649878">
    <property type="protein sequence ID" value="AGC71643.1"/>
    <property type="molecule type" value="Genomic_DNA"/>
</dbReference>
<feature type="binding site" evidence="3">
    <location>
        <position position="418"/>
    </location>
    <ligand>
        <name>FAD</name>
        <dbReference type="ChEBI" id="CHEBI:57692"/>
    </ligand>
</feature>
<evidence type="ECO:0000313" key="5">
    <source>
        <dbReference type="EMBL" id="AGC71643.1"/>
    </source>
</evidence>
<evidence type="ECO:0000256" key="2">
    <source>
        <dbReference type="ARBA" id="ARBA00023002"/>
    </source>
</evidence>
<organism evidence="5">
    <name type="scientific">uncultured bacterium A1Q1_fos_1025</name>
    <dbReference type="NCBI Taxonomy" id="1256537"/>
    <lineage>
        <taxon>Bacteria</taxon>
        <taxon>environmental samples</taxon>
    </lineage>
</organism>
<dbReference type="InterPro" id="IPR002937">
    <property type="entry name" value="Amino_oxidase"/>
</dbReference>
<protein>
    <submittedName>
        <fullName evidence="5">Amine oxidase</fullName>
    </submittedName>
</protein>
<evidence type="ECO:0000259" key="4">
    <source>
        <dbReference type="Pfam" id="PF01593"/>
    </source>
</evidence>
<evidence type="ECO:0000256" key="3">
    <source>
        <dbReference type="PIRSR" id="PIRSR601613-1"/>
    </source>
</evidence>
<dbReference type="AlphaFoldDB" id="L7VX41"/>
<dbReference type="PANTHER" id="PTHR10742:SF410">
    <property type="entry name" value="LYSINE-SPECIFIC HISTONE DEMETHYLASE 2"/>
    <property type="match status" value="1"/>
</dbReference>
<comment type="cofactor">
    <cofactor evidence="1">
        <name>FAD</name>
        <dbReference type="ChEBI" id="CHEBI:57692"/>
    </cofactor>
</comment>
<feature type="binding site" evidence="3">
    <location>
        <position position="338"/>
    </location>
    <ligand>
        <name>substrate</name>
    </ligand>
</feature>
<name>L7VX41_9BACT</name>
<dbReference type="Pfam" id="PF01593">
    <property type="entry name" value="Amino_oxidase"/>
    <property type="match status" value="1"/>
</dbReference>
<dbReference type="Gene3D" id="3.90.660.10">
    <property type="match status" value="1"/>
</dbReference>
<accession>L7VX41</accession>
<keyword evidence="2" id="KW-0560">Oxidoreductase</keyword>
<dbReference type="PRINTS" id="PR00757">
    <property type="entry name" value="AMINEOXDASEF"/>
</dbReference>
<dbReference type="GO" id="GO:0016491">
    <property type="term" value="F:oxidoreductase activity"/>
    <property type="evidence" value="ECO:0007669"/>
    <property type="project" value="UniProtKB-KW"/>
</dbReference>
<reference evidence="5" key="1">
    <citation type="submission" date="2012-09" db="EMBL/GenBank/DDBJ databases">
        <title>Metagenomic Characterization of a Microbial Community in Wastewater Detects High Levels of Antibiotic Resistance.</title>
        <authorList>
            <person name="Abrams M."/>
            <person name="Caldwell A."/>
            <person name="Vandaei E."/>
            <person name="Lee W."/>
            <person name="Perrott J."/>
            <person name="Khan S.Y."/>
            <person name="Ta J."/>
            <person name="Romero D."/>
            <person name="Nguyen V."/>
            <person name="Pourmand N."/>
            <person name="Ouverney C.C."/>
        </authorList>
    </citation>
    <scope>NUCLEOTIDE SEQUENCE</scope>
</reference>
<dbReference type="SUPFAM" id="SSF54373">
    <property type="entry name" value="FAD-linked reductases, C-terminal domain"/>
    <property type="match status" value="1"/>
</dbReference>
<dbReference type="PANTHER" id="PTHR10742">
    <property type="entry name" value="FLAVIN MONOAMINE OXIDASE"/>
    <property type="match status" value="1"/>
</dbReference>